<name>A0ABV8S3Q0_9BURK</name>
<evidence type="ECO:0000256" key="4">
    <source>
        <dbReference type="SAM" id="SignalP"/>
    </source>
</evidence>
<dbReference type="InterPro" id="IPR004682">
    <property type="entry name" value="TRAP_DctP"/>
</dbReference>
<dbReference type="EMBL" id="JBHSDY010000010">
    <property type="protein sequence ID" value="MFC4299600.1"/>
    <property type="molecule type" value="Genomic_DNA"/>
</dbReference>
<keyword evidence="2" id="KW-0813">Transport</keyword>
<keyword evidence="6" id="KW-1185">Reference proteome</keyword>
<comment type="similarity">
    <text evidence="1">Belongs to the bacterial solute-binding protein 7 family.</text>
</comment>
<keyword evidence="3 4" id="KW-0732">Signal</keyword>
<dbReference type="InterPro" id="IPR018389">
    <property type="entry name" value="DctP_fam"/>
</dbReference>
<feature type="chain" id="PRO_5046084933" evidence="4">
    <location>
        <begin position="33"/>
        <end position="338"/>
    </location>
</feature>
<dbReference type="Proteomes" id="UP001595756">
    <property type="component" value="Unassembled WGS sequence"/>
</dbReference>
<sequence>MLFRIPRRTLAFMLPALGLAAALTVLAPQAHAAQTLRIASNFPSDHTASQAMTLFKTEVEQATKGELKIALFPDMQLGGAMENVDQVRSGTIFASVSSIAYYTRIVPEFEAVSLPFLFDSRTAAFRVMDGEAGKLLDQKMAEKGFIVLGTGELGFRHATNNVRPLASAKDFAGLKFRLQPNEVHLATFKALGANPVSMDVKEVYSALQQGVLDGQENPYNIIATRRFSEVQKYLSDTAHFFDYINVVANKRQFERLPADQQQAVRDAMAKAMQWQRAEAEKLDTHWREQLIKGGMQFTEITPETREELRKATASVVDLLRTRVDPKFVDLVVAEGTAK</sequence>
<gene>
    <name evidence="5" type="ORF">ACFO0J_16275</name>
</gene>
<proteinExistence type="inferred from homology"/>
<evidence type="ECO:0000313" key="5">
    <source>
        <dbReference type="EMBL" id="MFC4299600.1"/>
    </source>
</evidence>
<evidence type="ECO:0000256" key="3">
    <source>
        <dbReference type="ARBA" id="ARBA00022729"/>
    </source>
</evidence>
<dbReference type="CDD" id="cd13603">
    <property type="entry name" value="PBP2_TRAP_Siap_TeaA_like"/>
    <property type="match status" value="1"/>
</dbReference>
<organism evidence="5 6">
    <name type="scientific">Castellaniella hirudinis</name>
    <dbReference type="NCBI Taxonomy" id="1144617"/>
    <lineage>
        <taxon>Bacteria</taxon>
        <taxon>Pseudomonadati</taxon>
        <taxon>Pseudomonadota</taxon>
        <taxon>Betaproteobacteria</taxon>
        <taxon>Burkholderiales</taxon>
        <taxon>Alcaligenaceae</taxon>
        <taxon>Castellaniella</taxon>
    </lineage>
</organism>
<evidence type="ECO:0000256" key="2">
    <source>
        <dbReference type="ARBA" id="ARBA00022448"/>
    </source>
</evidence>
<dbReference type="PANTHER" id="PTHR33376">
    <property type="match status" value="1"/>
</dbReference>
<protein>
    <submittedName>
        <fullName evidence="5">TRAP transporter substrate-binding protein</fullName>
    </submittedName>
</protein>
<feature type="signal peptide" evidence="4">
    <location>
        <begin position="1"/>
        <end position="32"/>
    </location>
</feature>
<accession>A0ABV8S3Q0</accession>
<dbReference type="NCBIfam" id="TIGR00787">
    <property type="entry name" value="dctP"/>
    <property type="match status" value="1"/>
</dbReference>
<dbReference type="PANTHER" id="PTHR33376:SF7">
    <property type="entry name" value="C4-DICARBOXYLATE-BINDING PROTEIN DCTB"/>
    <property type="match status" value="1"/>
</dbReference>
<comment type="caution">
    <text evidence="5">The sequence shown here is derived from an EMBL/GenBank/DDBJ whole genome shotgun (WGS) entry which is preliminary data.</text>
</comment>
<dbReference type="Pfam" id="PF03480">
    <property type="entry name" value="DctP"/>
    <property type="match status" value="1"/>
</dbReference>
<dbReference type="NCBIfam" id="NF037995">
    <property type="entry name" value="TRAP_S1"/>
    <property type="match status" value="1"/>
</dbReference>
<dbReference type="InterPro" id="IPR038404">
    <property type="entry name" value="TRAP_DctP_sf"/>
</dbReference>
<dbReference type="PIRSF" id="PIRSF006470">
    <property type="entry name" value="DctB"/>
    <property type="match status" value="1"/>
</dbReference>
<dbReference type="Gene3D" id="3.40.190.170">
    <property type="entry name" value="Bacterial extracellular solute-binding protein, family 7"/>
    <property type="match status" value="1"/>
</dbReference>
<dbReference type="RefSeq" id="WP_376814109.1">
    <property type="nucleotide sequence ID" value="NZ_JBHSDY010000010.1"/>
</dbReference>
<reference evidence="6" key="1">
    <citation type="journal article" date="2019" name="Int. J. Syst. Evol. Microbiol.">
        <title>The Global Catalogue of Microorganisms (GCM) 10K type strain sequencing project: providing services to taxonomists for standard genome sequencing and annotation.</title>
        <authorList>
            <consortium name="The Broad Institute Genomics Platform"/>
            <consortium name="The Broad Institute Genome Sequencing Center for Infectious Disease"/>
            <person name="Wu L."/>
            <person name="Ma J."/>
        </authorList>
    </citation>
    <scope>NUCLEOTIDE SEQUENCE [LARGE SCALE GENOMIC DNA]</scope>
    <source>
        <strain evidence="6">CGMCC 1.19029</strain>
    </source>
</reference>
<evidence type="ECO:0000313" key="6">
    <source>
        <dbReference type="Proteomes" id="UP001595756"/>
    </source>
</evidence>
<evidence type="ECO:0000256" key="1">
    <source>
        <dbReference type="ARBA" id="ARBA00009023"/>
    </source>
</evidence>